<evidence type="ECO:0000313" key="1">
    <source>
        <dbReference type="EMBL" id="MFC3853127.1"/>
    </source>
</evidence>
<protein>
    <submittedName>
        <fullName evidence="1">DUF2835 domain-containing protein</fullName>
    </submittedName>
</protein>
<name>A0ABV8A0A1_9GAMM</name>
<reference evidence="2" key="1">
    <citation type="journal article" date="2019" name="Int. J. Syst. Evol. Microbiol.">
        <title>The Global Catalogue of Microorganisms (GCM) 10K type strain sequencing project: providing services to taxonomists for standard genome sequencing and annotation.</title>
        <authorList>
            <consortium name="The Broad Institute Genomics Platform"/>
            <consortium name="The Broad Institute Genome Sequencing Center for Infectious Disease"/>
            <person name="Wu L."/>
            <person name="Ma J."/>
        </authorList>
    </citation>
    <scope>NUCLEOTIDE SEQUENCE [LARGE SCALE GENOMIC DNA]</scope>
    <source>
        <strain evidence="2">IBRC 10765</strain>
    </source>
</reference>
<dbReference type="Pfam" id="PF11197">
    <property type="entry name" value="DUF2835"/>
    <property type="match status" value="1"/>
</dbReference>
<dbReference type="InterPro" id="IPR021363">
    <property type="entry name" value="DUF2835"/>
</dbReference>
<comment type="caution">
    <text evidence="1">The sequence shown here is derived from an EMBL/GenBank/DDBJ whole genome shotgun (WGS) entry which is preliminary data.</text>
</comment>
<gene>
    <name evidence="1" type="ORF">ACFOOG_09820</name>
</gene>
<dbReference type="Proteomes" id="UP001595617">
    <property type="component" value="Unassembled WGS sequence"/>
</dbReference>
<dbReference type="RefSeq" id="WP_380695986.1">
    <property type="nucleotide sequence ID" value="NZ_JBHRYR010000003.1"/>
</dbReference>
<sequence length="74" mass="8537">MSHSIDVSFYISPDDIERMYAGTAKNVYTVSHDGRSVSFPIRILQPFITRNGIQGSFRIHFTDQNKFDRVERLG</sequence>
<keyword evidence="2" id="KW-1185">Reference proteome</keyword>
<accession>A0ABV8A0A1</accession>
<organism evidence="1 2">
    <name type="scientific">Saccharospirillum mangrovi</name>
    <dbReference type="NCBI Taxonomy" id="2161747"/>
    <lineage>
        <taxon>Bacteria</taxon>
        <taxon>Pseudomonadati</taxon>
        <taxon>Pseudomonadota</taxon>
        <taxon>Gammaproteobacteria</taxon>
        <taxon>Oceanospirillales</taxon>
        <taxon>Saccharospirillaceae</taxon>
        <taxon>Saccharospirillum</taxon>
    </lineage>
</organism>
<evidence type="ECO:0000313" key="2">
    <source>
        <dbReference type="Proteomes" id="UP001595617"/>
    </source>
</evidence>
<dbReference type="EMBL" id="JBHRYR010000003">
    <property type="protein sequence ID" value="MFC3853127.1"/>
    <property type="molecule type" value="Genomic_DNA"/>
</dbReference>
<proteinExistence type="predicted"/>